<evidence type="ECO:0000256" key="1">
    <source>
        <dbReference type="ARBA" id="ARBA00011073"/>
    </source>
</evidence>
<reference evidence="10" key="1">
    <citation type="submission" date="2017-07" db="EMBL/GenBank/DDBJ databases">
        <title>Taro Niue Genome Assembly and Annotation.</title>
        <authorList>
            <person name="Atibalentja N."/>
            <person name="Keating K."/>
            <person name="Fields C.J."/>
        </authorList>
    </citation>
    <scope>NUCLEOTIDE SEQUENCE</scope>
    <source>
        <strain evidence="10">Niue_2</strain>
        <tissue evidence="10">Leaf</tissue>
    </source>
</reference>
<dbReference type="InterPro" id="IPR037045">
    <property type="entry name" value="S8pro/Inhibitor_I9_sf"/>
</dbReference>
<dbReference type="Gene3D" id="3.30.70.80">
    <property type="entry name" value="Peptidase S8 propeptide/proteinase inhibitor I9"/>
    <property type="match status" value="1"/>
</dbReference>
<protein>
    <submittedName>
        <fullName evidence="10">Uncharacterized protein</fullName>
    </submittedName>
</protein>
<dbReference type="EMBL" id="NMUH01006080">
    <property type="protein sequence ID" value="MQM14408.1"/>
    <property type="molecule type" value="Genomic_DNA"/>
</dbReference>
<evidence type="ECO:0000313" key="11">
    <source>
        <dbReference type="Proteomes" id="UP000652761"/>
    </source>
</evidence>
<dbReference type="GO" id="GO:0004252">
    <property type="term" value="F:serine-type endopeptidase activity"/>
    <property type="evidence" value="ECO:0007669"/>
    <property type="project" value="UniProtKB-UniRule"/>
</dbReference>
<evidence type="ECO:0000259" key="8">
    <source>
        <dbReference type="Pfam" id="PF00082"/>
    </source>
</evidence>
<keyword evidence="11" id="KW-1185">Reference proteome</keyword>
<dbReference type="AlphaFoldDB" id="A0A843X3Q5"/>
<dbReference type="PRINTS" id="PR00723">
    <property type="entry name" value="SUBTILISIN"/>
</dbReference>
<keyword evidence="2 7" id="KW-0645">Protease</keyword>
<keyword evidence="4 7" id="KW-0378">Hydrolase</keyword>
<evidence type="ECO:0000256" key="5">
    <source>
        <dbReference type="ARBA" id="ARBA00022825"/>
    </source>
</evidence>
<keyword evidence="3" id="KW-0732">Signal</keyword>
<comment type="similarity">
    <text evidence="1 7">Belongs to the peptidase S8 family.</text>
</comment>
<dbReference type="InterPro" id="IPR036852">
    <property type="entry name" value="Peptidase_S8/S53_dom_sf"/>
</dbReference>
<gene>
    <name evidence="10" type="ORF">Taro_047339</name>
</gene>
<dbReference type="Proteomes" id="UP000652761">
    <property type="component" value="Unassembled WGS sequence"/>
</dbReference>
<evidence type="ECO:0000256" key="2">
    <source>
        <dbReference type="ARBA" id="ARBA00022670"/>
    </source>
</evidence>
<dbReference type="PANTHER" id="PTHR10795">
    <property type="entry name" value="PROPROTEIN CONVERTASE SUBTILISIN/KEXIN"/>
    <property type="match status" value="1"/>
</dbReference>
<dbReference type="InterPro" id="IPR045051">
    <property type="entry name" value="SBT"/>
</dbReference>
<dbReference type="GO" id="GO:0006508">
    <property type="term" value="P:proteolysis"/>
    <property type="evidence" value="ECO:0007669"/>
    <property type="project" value="UniProtKB-KW"/>
</dbReference>
<feature type="active site" description="Charge relay system" evidence="6 7">
    <location>
        <position position="459"/>
    </location>
</feature>
<evidence type="ECO:0000313" key="10">
    <source>
        <dbReference type="EMBL" id="MQM14408.1"/>
    </source>
</evidence>
<name>A0A843X3Q5_COLES</name>
<feature type="active site" description="Charge relay system" evidence="6 7">
    <location>
        <position position="136"/>
    </location>
</feature>
<evidence type="ECO:0000256" key="3">
    <source>
        <dbReference type="ARBA" id="ARBA00022729"/>
    </source>
</evidence>
<feature type="domain" description="Inhibitor I9" evidence="9">
    <location>
        <begin position="22"/>
        <end position="103"/>
    </location>
</feature>
<comment type="caution">
    <text evidence="10">The sequence shown here is derived from an EMBL/GenBank/DDBJ whole genome shotgun (WGS) entry which is preliminary data.</text>
</comment>
<sequence length="546" mass="58868">MPSLLTHVLPSGHPLLQDRPRVYIVHLLPPESGRMLSGSEEVLEAWYKSFLPTPSLDCGKPRMVHSYTEVISGFAAWLTPREVEDMRAMDGFVGAQPDEPLTLDTTHTPTFLQLENGTGLWGSTKWGEGRLIGVIDFNIDPDHVSFAGVGMKPRPHWNGTCDFRCTSPATCSCTNKLLGARLFNLQPKADTDHGTMVASIAAGDFVAGAKDYKFLNYAKGNASGVSPKSYLSFYSAKVSNKFLAAIEQAIRDRVDVLSISQSLDTPAYHSNDLAIGTLRAVEKGIFVAMSAGNTGPRPMSVRNNAPWLLTVGASTHDRALEMILNTTDTATGVRKVHYGATQFDLDAIFTSNQRLVYPAGDGRGGHNVKTCNNTLGHEKNVQGAIRYNFTKRGAVKARFWPSKPVFNIRPCPVVAGFSSRGPSKEITGFLKPDILGPGVSILAARSGSRDEFKTVSGTSFATPHLAAIAALLKSRHPDWSPAAIRSAIMTTADIHGTRITNHTGKTASLYDMGAGLVNPTRADDPGLVYNITDTSVSSAVCTHSVR</sequence>
<keyword evidence="5 7" id="KW-0720">Serine protease</keyword>
<dbReference type="Pfam" id="PF05922">
    <property type="entry name" value="Inhibitor_I9"/>
    <property type="match status" value="1"/>
</dbReference>
<dbReference type="InterPro" id="IPR010259">
    <property type="entry name" value="S8pro/Inhibitor_I9"/>
</dbReference>
<evidence type="ECO:0000256" key="7">
    <source>
        <dbReference type="PROSITE-ProRule" id="PRU01240"/>
    </source>
</evidence>
<dbReference type="InterPro" id="IPR000209">
    <property type="entry name" value="Peptidase_S8/S53_dom"/>
</dbReference>
<dbReference type="OrthoDB" id="784830at2759"/>
<proteinExistence type="inferred from homology"/>
<organism evidence="10 11">
    <name type="scientific">Colocasia esculenta</name>
    <name type="common">Wild taro</name>
    <name type="synonym">Arum esculentum</name>
    <dbReference type="NCBI Taxonomy" id="4460"/>
    <lineage>
        <taxon>Eukaryota</taxon>
        <taxon>Viridiplantae</taxon>
        <taxon>Streptophyta</taxon>
        <taxon>Embryophyta</taxon>
        <taxon>Tracheophyta</taxon>
        <taxon>Spermatophyta</taxon>
        <taxon>Magnoliopsida</taxon>
        <taxon>Liliopsida</taxon>
        <taxon>Araceae</taxon>
        <taxon>Aroideae</taxon>
        <taxon>Colocasieae</taxon>
        <taxon>Colocasia</taxon>
    </lineage>
</organism>
<feature type="active site" description="Charge relay system" evidence="6 7">
    <location>
        <position position="193"/>
    </location>
</feature>
<dbReference type="InterPro" id="IPR015500">
    <property type="entry name" value="Peptidase_S8_subtilisin-rel"/>
</dbReference>
<feature type="domain" description="Peptidase S8/S53" evidence="8">
    <location>
        <begin position="127"/>
        <end position="504"/>
    </location>
</feature>
<dbReference type="Gene3D" id="3.40.50.200">
    <property type="entry name" value="Peptidase S8/S53 domain"/>
    <property type="match status" value="1"/>
</dbReference>
<evidence type="ECO:0000256" key="6">
    <source>
        <dbReference type="PIRSR" id="PIRSR615500-1"/>
    </source>
</evidence>
<evidence type="ECO:0000259" key="9">
    <source>
        <dbReference type="Pfam" id="PF05922"/>
    </source>
</evidence>
<dbReference type="SUPFAM" id="SSF52743">
    <property type="entry name" value="Subtilisin-like"/>
    <property type="match status" value="1"/>
</dbReference>
<dbReference type="PROSITE" id="PS51892">
    <property type="entry name" value="SUBTILASE"/>
    <property type="match status" value="1"/>
</dbReference>
<dbReference type="Pfam" id="PF00082">
    <property type="entry name" value="Peptidase_S8"/>
    <property type="match status" value="1"/>
</dbReference>
<evidence type="ECO:0000256" key="4">
    <source>
        <dbReference type="ARBA" id="ARBA00022801"/>
    </source>
</evidence>
<accession>A0A843X3Q5</accession>